<proteinExistence type="predicted"/>
<dbReference type="Proteomes" id="UP000242913">
    <property type="component" value="Unassembled WGS sequence"/>
</dbReference>
<evidence type="ECO:0000313" key="2">
    <source>
        <dbReference type="Proteomes" id="UP000242913"/>
    </source>
</evidence>
<evidence type="ECO:0000313" key="1">
    <source>
        <dbReference type="EMBL" id="OZC09759.1"/>
    </source>
</evidence>
<sequence length="235" mass="26299">MQYIRIKTNGAMTTISVKDKCTYMRCEMAGKARHLADSFSKRISHGTKKLISHCTCFMNVRTEGSVEYVLGHLGHEKTPMKIRHTTIEIEAILLLLKEKHSPNWISQYFKENTSGSDKLHAISSADLRSVMYSYLNSEEQEEILGLDREEANLNWTTASPCNSATPLETVSRMEPLPAKESASENEHDIMEITTSANLSAPVLPNNHLEPAKHSNSLLVEDTRLVSDFIGFSSGN</sequence>
<name>A0A238BWV8_9BILA</name>
<dbReference type="AlphaFoldDB" id="A0A238BWV8"/>
<reference evidence="1 2" key="1">
    <citation type="submission" date="2015-12" db="EMBL/GenBank/DDBJ databases">
        <title>Draft genome of the nematode, Onchocerca flexuosa.</title>
        <authorList>
            <person name="Mitreva M."/>
        </authorList>
    </citation>
    <scope>NUCLEOTIDE SEQUENCE [LARGE SCALE GENOMIC DNA]</scope>
    <source>
        <strain evidence="1">Red Deer</strain>
    </source>
</reference>
<dbReference type="EMBL" id="KZ269991">
    <property type="protein sequence ID" value="OZC09759.1"/>
    <property type="molecule type" value="Genomic_DNA"/>
</dbReference>
<accession>A0A238BWV8</accession>
<keyword evidence="2" id="KW-1185">Reference proteome</keyword>
<protein>
    <submittedName>
        <fullName evidence="1">Uncharacterized protein</fullName>
    </submittedName>
</protein>
<organism evidence="1 2">
    <name type="scientific">Onchocerca flexuosa</name>
    <dbReference type="NCBI Taxonomy" id="387005"/>
    <lineage>
        <taxon>Eukaryota</taxon>
        <taxon>Metazoa</taxon>
        <taxon>Ecdysozoa</taxon>
        <taxon>Nematoda</taxon>
        <taxon>Chromadorea</taxon>
        <taxon>Rhabditida</taxon>
        <taxon>Spirurina</taxon>
        <taxon>Spiruromorpha</taxon>
        <taxon>Filarioidea</taxon>
        <taxon>Onchocercidae</taxon>
        <taxon>Onchocerca</taxon>
    </lineage>
</organism>
<dbReference type="OrthoDB" id="5870050at2759"/>
<gene>
    <name evidence="1" type="ORF">X798_03162</name>
</gene>